<sequence length="182" mass="21468">MYLSGGYMTWAQTVLTYKYMYIPCARPQRVDNMYPSGGYMTWAQTVLTYKYMYIPCARPQRVDNMYPSGDYMTWDHTVLDYKYMYIPCARPQRVDNMYLSGGIHDVGSHSSPTSTRIFHVHAHSELITCTPLVEYMTWDHTALAYKYTYIPCERSQFVRERFLHLTLHITWTDKVLPTGVYV</sequence>
<proteinExistence type="predicted"/>
<evidence type="ECO:0000313" key="2">
    <source>
        <dbReference type="Proteomes" id="UP001066276"/>
    </source>
</evidence>
<dbReference type="AlphaFoldDB" id="A0AAV7Q5I6"/>
<keyword evidence="2" id="KW-1185">Reference proteome</keyword>
<reference evidence="1" key="1">
    <citation type="journal article" date="2022" name="bioRxiv">
        <title>Sequencing and chromosome-scale assembly of the giantPleurodeles waltlgenome.</title>
        <authorList>
            <person name="Brown T."/>
            <person name="Elewa A."/>
            <person name="Iarovenko S."/>
            <person name="Subramanian E."/>
            <person name="Araus A.J."/>
            <person name="Petzold A."/>
            <person name="Susuki M."/>
            <person name="Suzuki K.-i.T."/>
            <person name="Hayashi T."/>
            <person name="Toyoda A."/>
            <person name="Oliveira C."/>
            <person name="Osipova E."/>
            <person name="Leigh N.D."/>
            <person name="Simon A."/>
            <person name="Yun M.H."/>
        </authorList>
    </citation>
    <scope>NUCLEOTIDE SEQUENCE</scope>
    <source>
        <strain evidence="1">20211129_DDA</strain>
        <tissue evidence="1">Liver</tissue>
    </source>
</reference>
<comment type="caution">
    <text evidence="1">The sequence shown here is derived from an EMBL/GenBank/DDBJ whole genome shotgun (WGS) entry which is preliminary data.</text>
</comment>
<accession>A0AAV7Q5I6</accession>
<protein>
    <submittedName>
        <fullName evidence="1">Uncharacterized protein</fullName>
    </submittedName>
</protein>
<gene>
    <name evidence="1" type="ORF">NDU88_002016</name>
</gene>
<dbReference type="EMBL" id="JANPWB010000010">
    <property type="protein sequence ID" value="KAJ1135578.1"/>
    <property type="molecule type" value="Genomic_DNA"/>
</dbReference>
<name>A0AAV7Q5I6_PLEWA</name>
<evidence type="ECO:0000313" key="1">
    <source>
        <dbReference type="EMBL" id="KAJ1135578.1"/>
    </source>
</evidence>
<organism evidence="1 2">
    <name type="scientific">Pleurodeles waltl</name>
    <name type="common">Iberian ribbed newt</name>
    <dbReference type="NCBI Taxonomy" id="8319"/>
    <lineage>
        <taxon>Eukaryota</taxon>
        <taxon>Metazoa</taxon>
        <taxon>Chordata</taxon>
        <taxon>Craniata</taxon>
        <taxon>Vertebrata</taxon>
        <taxon>Euteleostomi</taxon>
        <taxon>Amphibia</taxon>
        <taxon>Batrachia</taxon>
        <taxon>Caudata</taxon>
        <taxon>Salamandroidea</taxon>
        <taxon>Salamandridae</taxon>
        <taxon>Pleurodelinae</taxon>
        <taxon>Pleurodeles</taxon>
    </lineage>
</organism>
<dbReference type="Proteomes" id="UP001066276">
    <property type="component" value="Chromosome 6"/>
</dbReference>